<evidence type="ECO:0000259" key="4">
    <source>
        <dbReference type="Pfam" id="PF00717"/>
    </source>
</evidence>
<dbReference type="CDD" id="cd06529">
    <property type="entry name" value="S24_LexA-like"/>
    <property type="match status" value="1"/>
</dbReference>
<dbReference type="RefSeq" id="WP_047371024.1">
    <property type="nucleotide sequence ID" value="NZ_CABMNU010000005.1"/>
</dbReference>
<reference evidence="5" key="2">
    <citation type="submission" date="2020-10" db="EMBL/GenBank/DDBJ databases">
        <authorList>
            <consortium name="NCBI Pathogen Detection Project"/>
        </authorList>
    </citation>
    <scope>NUCLEOTIDE SEQUENCE</scope>
    <source>
        <strain evidence="5">CAVp300</strain>
    </source>
</reference>
<dbReference type="Proteomes" id="UP000867740">
    <property type="component" value="Unassembled WGS sequence"/>
</dbReference>
<keyword evidence="3" id="KW-0804">Transcription</keyword>
<dbReference type="Gene3D" id="2.10.109.10">
    <property type="entry name" value="Umud Fragment, subunit A"/>
    <property type="match status" value="1"/>
</dbReference>
<evidence type="ECO:0000256" key="3">
    <source>
        <dbReference type="ARBA" id="ARBA00023163"/>
    </source>
</evidence>
<dbReference type="AlphaFoldDB" id="A0A9P3WIE7"/>
<accession>A0A9P3WIE7</accession>
<dbReference type="SUPFAM" id="SSF51306">
    <property type="entry name" value="LexA/Signal peptidase"/>
    <property type="match status" value="1"/>
</dbReference>
<dbReference type="InterPro" id="IPR036286">
    <property type="entry name" value="LexA/Signal_pep-like_sf"/>
</dbReference>
<dbReference type="InterPro" id="IPR015927">
    <property type="entry name" value="Peptidase_S24_S26A/B/C"/>
</dbReference>
<evidence type="ECO:0000256" key="1">
    <source>
        <dbReference type="ARBA" id="ARBA00023015"/>
    </source>
</evidence>
<dbReference type="PANTHER" id="PTHR40661:SF3">
    <property type="entry name" value="FELS-1 PROPHAGE TRANSCRIPTIONAL REGULATOR"/>
    <property type="match status" value="1"/>
</dbReference>
<evidence type="ECO:0000256" key="2">
    <source>
        <dbReference type="ARBA" id="ARBA00023125"/>
    </source>
</evidence>
<comment type="caution">
    <text evidence="5">The sequence shown here is derived from an EMBL/GenBank/DDBJ whole genome shotgun (WGS) entry which is preliminary data.</text>
</comment>
<keyword evidence="1" id="KW-0805">Transcription regulation</keyword>
<evidence type="ECO:0000313" key="6">
    <source>
        <dbReference type="Proteomes" id="UP000867740"/>
    </source>
</evidence>
<dbReference type="PANTHER" id="PTHR40661">
    <property type="match status" value="1"/>
</dbReference>
<proteinExistence type="predicted"/>
<organism evidence="5 6">
    <name type="scientific">Kluyvera intermedia</name>
    <name type="common">Enterobacter intermedius</name>
    <dbReference type="NCBI Taxonomy" id="61648"/>
    <lineage>
        <taxon>Bacteria</taxon>
        <taxon>Pseudomonadati</taxon>
        <taxon>Pseudomonadota</taxon>
        <taxon>Gammaproteobacteria</taxon>
        <taxon>Enterobacterales</taxon>
        <taxon>Enterobacteriaceae</taxon>
        <taxon>Kluyvera</taxon>
    </lineage>
</organism>
<protein>
    <submittedName>
        <fullName evidence="5">S24 family peptidase</fullName>
    </submittedName>
</protein>
<keyword evidence="2" id="KW-0238">DNA-binding</keyword>
<dbReference type="Pfam" id="PF00717">
    <property type="entry name" value="Peptidase_S24"/>
    <property type="match status" value="1"/>
</dbReference>
<dbReference type="EMBL" id="DACSUM010000076">
    <property type="protein sequence ID" value="HAT3584857.1"/>
    <property type="molecule type" value="Genomic_DNA"/>
</dbReference>
<evidence type="ECO:0000313" key="5">
    <source>
        <dbReference type="EMBL" id="HAT3584857.1"/>
    </source>
</evidence>
<gene>
    <name evidence="5" type="ORF">I8531_005263</name>
</gene>
<dbReference type="GO" id="GO:0003677">
    <property type="term" value="F:DNA binding"/>
    <property type="evidence" value="ECO:0007669"/>
    <property type="project" value="UniProtKB-KW"/>
</dbReference>
<feature type="domain" description="Peptidase S24/S26A/S26B/S26C" evidence="4">
    <location>
        <begin position="28"/>
        <end position="120"/>
    </location>
</feature>
<sequence length="129" mass="14555">MQNSLSVIKQPIIKPELLFGPSQVNDYGGMVMTCRMNGDSMQPTIEPGEVVAFVDCAGEIKIDGIYVFTRLVFGREVLFIKRVSILPDNELMITSDHKAYQTYTLCADEREDMKIYGRVVASLAIRRFV</sequence>
<reference evidence="5" key="1">
    <citation type="journal article" date="2018" name="Genome Biol.">
        <title>SKESA: strategic k-mer extension for scrupulous assemblies.</title>
        <authorList>
            <person name="Souvorov A."/>
            <person name="Agarwala R."/>
            <person name="Lipman D.J."/>
        </authorList>
    </citation>
    <scope>NUCLEOTIDE SEQUENCE</scope>
    <source>
        <strain evidence="5">CAVp300</strain>
    </source>
</reference>
<dbReference type="InterPro" id="IPR039418">
    <property type="entry name" value="LexA-like"/>
</dbReference>
<name>A0A9P3WIE7_KLUIN</name>